<accession>A0ABM5NYQ2</accession>
<proteinExistence type="predicted"/>
<evidence type="ECO:0000313" key="1">
    <source>
        <dbReference type="EMBL" id="AGY77741.1"/>
    </source>
</evidence>
<evidence type="ECO:0000313" key="2">
    <source>
        <dbReference type="Proteomes" id="UP000017590"/>
    </source>
</evidence>
<dbReference type="Proteomes" id="UP000017590">
    <property type="component" value="Chromosome"/>
</dbReference>
<gene>
    <name evidence="1" type="ORF">CAETHG_3538</name>
</gene>
<protein>
    <submittedName>
        <fullName evidence="1">Uncharacterized protein</fullName>
    </submittedName>
</protein>
<organism evidence="1 2">
    <name type="scientific">Clostridium autoethanogenum DSM 10061</name>
    <dbReference type="NCBI Taxonomy" id="1341692"/>
    <lineage>
        <taxon>Bacteria</taxon>
        <taxon>Bacillati</taxon>
        <taxon>Bacillota</taxon>
        <taxon>Clostridia</taxon>
        <taxon>Eubacteriales</taxon>
        <taxon>Clostridiaceae</taxon>
        <taxon>Clostridium</taxon>
    </lineage>
</organism>
<name>A0ABM5NYQ2_9CLOT</name>
<dbReference type="RefSeq" id="WP_023163213.1">
    <property type="nucleotide sequence ID" value="NC_022592.1"/>
</dbReference>
<reference evidence="2" key="1">
    <citation type="journal article" date="2014" name="Biotechnol. Biofuels">
        <title>Comparison of single-molecule sequencing and hybrid approaches for finishing the genome of Clostridium autoethanogenum and analysis of CRISPR systems in industrial relevant Clostridia.</title>
        <authorList>
            <person name="Brown S.D."/>
            <person name="Nagaraju S."/>
            <person name="Utturkar S."/>
            <person name="De Tissera S."/>
            <person name="Segovia S."/>
            <person name="Mitchell W."/>
            <person name="Land M.L."/>
            <person name="Dassanayake A."/>
            <person name="Kopke M."/>
        </authorList>
    </citation>
    <scope>NUCLEOTIDE SEQUENCE [LARGE SCALE GENOMIC DNA]</scope>
    <source>
        <strain evidence="2">DSM 10061</strain>
    </source>
</reference>
<dbReference type="EMBL" id="CP006763">
    <property type="protein sequence ID" value="AGY77741.1"/>
    <property type="molecule type" value="Genomic_DNA"/>
</dbReference>
<sequence length="81" mass="9634">MKWEDVRKQYPNTFVKFEIVESHIEEDKEIVDEVAFIKPIKDGKEAMKEHLKCKTGQYVYNTVKSRVEIQLVKYIGIRGKM</sequence>
<keyword evidence="2" id="KW-1185">Reference proteome</keyword>